<dbReference type="AlphaFoldDB" id="A0A7X1C867"/>
<accession>A0A7X1C867</accession>
<comment type="caution">
    <text evidence="1">The sequence shown here is derived from an EMBL/GenBank/DDBJ whole genome shotgun (WGS) entry which is preliminary data.</text>
</comment>
<protein>
    <recommendedName>
        <fullName evidence="3">DUF3592 domain-containing protein</fullName>
    </recommendedName>
</protein>
<name>A0A7X1C867_9LIST</name>
<evidence type="ECO:0000313" key="2">
    <source>
        <dbReference type="Proteomes" id="UP000561617"/>
    </source>
</evidence>
<dbReference type="RefSeq" id="WP_185380601.1">
    <property type="nucleotide sequence ID" value="NZ_JAASTW010000003.1"/>
</dbReference>
<proteinExistence type="predicted"/>
<evidence type="ECO:0000313" key="1">
    <source>
        <dbReference type="EMBL" id="MBC1487984.1"/>
    </source>
</evidence>
<dbReference type="Proteomes" id="UP000561617">
    <property type="component" value="Unassembled WGS sequence"/>
</dbReference>
<gene>
    <name evidence="1" type="ORF">HCJ38_03025</name>
</gene>
<reference evidence="1 2" key="1">
    <citation type="submission" date="2020-03" db="EMBL/GenBank/DDBJ databases">
        <title>Soil Listeria distribution.</title>
        <authorList>
            <person name="Liao J."/>
            <person name="Wiedmann M."/>
        </authorList>
    </citation>
    <scope>NUCLEOTIDE SEQUENCE [LARGE SCALE GENOMIC DNA]</scope>
    <source>
        <strain evidence="1 2">FSL L7-1554</strain>
    </source>
</reference>
<organism evidence="1 2">
    <name type="scientific">Listeria immobilis</name>
    <dbReference type="NCBI Taxonomy" id="2713502"/>
    <lineage>
        <taxon>Bacteria</taxon>
        <taxon>Bacillati</taxon>
        <taxon>Bacillota</taxon>
        <taxon>Bacilli</taxon>
        <taxon>Bacillales</taxon>
        <taxon>Listeriaceae</taxon>
        <taxon>Listeria</taxon>
    </lineage>
</organism>
<sequence length="105" mass="12192">MGISILVILIIILVLLWATGLLKLSYVNLNDTETVAEITQIKRTIEEKESGEVYKFYITYKTKDQQTIKTHFRKAINVYEANYYQIGNKIKIRYSNWTPSVCVAI</sequence>
<dbReference type="EMBL" id="JAASTW010000003">
    <property type="protein sequence ID" value="MBC1487984.1"/>
    <property type="molecule type" value="Genomic_DNA"/>
</dbReference>
<evidence type="ECO:0008006" key="3">
    <source>
        <dbReference type="Google" id="ProtNLM"/>
    </source>
</evidence>